<dbReference type="Proteomes" id="UP000239187">
    <property type="component" value="Chromosome"/>
</dbReference>
<dbReference type="AlphaFoldDB" id="A0A2L0UGC7"/>
<gene>
    <name evidence="2" type="ORF">CVO76_12165</name>
</gene>
<evidence type="ECO:0000259" key="1">
    <source>
        <dbReference type="Pfam" id="PF08808"/>
    </source>
</evidence>
<dbReference type="EMBL" id="CP024915">
    <property type="protein sequence ID" value="AUZ88304.1"/>
    <property type="molecule type" value="Genomic_DNA"/>
</dbReference>
<evidence type="ECO:0000313" key="2">
    <source>
        <dbReference type="EMBL" id="AUZ88304.1"/>
    </source>
</evidence>
<feature type="domain" description="RES" evidence="1">
    <location>
        <begin position="14"/>
        <end position="195"/>
    </location>
</feature>
<name>A0A2L0UGC7_9MICC</name>
<evidence type="ECO:0000313" key="3">
    <source>
        <dbReference type="Proteomes" id="UP000239187"/>
    </source>
</evidence>
<dbReference type="RefSeq" id="WP_208739426.1">
    <property type="nucleotide sequence ID" value="NZ_CP024915.1"/>
</dbReference>
<accession>A0A2L0UGC7</accession>
<dbReference type="Pfam" id="PF08808">
    <property type="entry name" value="RES"/>
    <property type="match status" value="1"/>
</dbReference>
<organism evidence="2 3">
    <name type="scientific">Arthrobacter agilis</name>
    <dbReference type="NCBI Taxonomy" id="37921"/>
    <lineage>
        <taxon>Bacteria</taxon>
        <taxon>Bacillati</taxon>
        <taxon>Actinomycetota</taxon>
        <taxon>Actinomycetes</taxon>
        <taxon>Micrococcales</taxon>
        <taxon>Micrococcaceae</taxon>
        <taxon>Arthrobacter</taxon>
    </lineage>
</organism>
<reference evidence="2 3" key="1">
    <citation type="submission" date="2017-11" db="EMBL/GenBank/DDBJ databases">
        <title>Draft genome of Arthrobacter agilis strain UMCV2, a plant growth-promoting rhizobacterium and biocontrol capacity of phytopathogenic fungi.</title>
        <authorList>
            <person name="Martinez-Camara R."/>
            <person name="Santoyo G."/>
            <person name="Moreno-Hagelsieb G."/>
            <person name="Valencia-Cantero E."/>
        </authorList>
    </citation>
    <scope>NUCLEOTIDE SEQUENCE [LARGE SCALE GENOMIC DNA]</scope>
    <source>
        <strain evidence="2 3">UMCV2</strain>
    </source>
</reference>
<proteinExistence type="predicted"/>
<sequence>MPPRTLTFINTAETVWRVGFSPDPWAWSGWQYATGGRFPGRWDDADGNFRTVYAGSSLLACLLEVLAHFRRDAHLAAELQDIHEDDQDRHAYPSIEPGLVPRQWLDPRSIATGTLTGIFCVVASSETVATLYPDFIGQALSPGLTDFDAAALKDARPRQLTQSVATWLYENTDVNGVSFKSRHGDDLTLWAVFERPNDGLVSACLTDVEHRLFTGAEPDFVRALQLLDLRWN</sequence>
<protein>
    <recommendedName>
        <fullName evidence="1">RES domain-containing protein</fullName>
    </recommendedName>
</protein>
<dbReference type="InterPro" id="IPR014914">
    <property type="entry name" value="RES_dom"/>
</dbReference>